<accession>A0A3Q2YJD3</accession>
<evidence type="ECO:0000313" key="1">
    <source>
        <dbReference type="Ensembl" id="ENSHCOP00000018454.1"/>
    </source>
</evidence>
<reference evidence="1" key="1">
    <citation type="submission" date="2025-08" db="UniProtKB">
        <authorList>
            <consortium name="Ensembl"/>
        </authorList>
    </citation>
    <scope>IDENTIFICATION</scope>
</reference>
<proteinExistence type="predicted"/>
<evidence type="ECO:0000313" key="2">
    <source>
        <dbReference type="Proteomes" id="UP000264820"/>
    </source>
</evidence>
<sequence length="88" mass="9578">RSPVEAWEGAEVLSYRAARGDLKGGREAKCVKKDNGSEEAAVFGRTHGRSVGGSGRHRRTGLIGARGCRRRGHHAGRCRRGHGHLRHT</sequence>
<protein>
    <submittedName>
        <fullName evidence="1">Uncharacterized protein</fullName>
    </submittedName>
</protein>
<dbReference type="Ensembl" id="ENSHCOT00000011230.1">
    <property type="protein sequence ID" value="ENSHCOP00000018454.1"/>
    <property type="gene ID" value="ENSHCOG00000003007.1"/>
</dbReference>
<reference evidence="1" key="2">
    <citation type="submission" date="2025-09" db="UniProtKB">
        <authorList>
            <consortium name="Ensembl"/>
        </authorList>
    </citation>
    <scope>IDENTIFICATION</scope>
</reference>
<dbReference type="Proteomes" id="UP000264820">
    <property type="component" value="Unplaced"/>
</dbReference>
<organism evidence="1 2">
    <name type="scientific">Hippocampus comes</name>
    <name type="common">Tiger tail seahorse</name>
    <dbReference type="NCBI Taxonomy" id="109280"/>
    <lineage>
        <taxon>Eukaryota</taxon>
        <taxon>Metazoa</taxon>
        <taxon>Chordata</taxon>
        <taxon>Craniata</taxon>
        <taxon>Vertebrata</taxon>
        <taxon>Euteleostomi</taxon>
        <taxon>Actinopterygii</taxon>
        <taxon>Neopterygii</taxon>
        <taxon>Teleostei</taxon>
        <taxon>Neoteleostei</taxon>
        <taxon>Acanthomorphata</taxon>
        <taxon>Syngnathiaria</taxon>
        <taxon>Syngnathiformes</taxon>
        <taxon>Syngnathoidei</taxon>
        <taxon>Syngnathidae</taxon>
        <taxon>Hippocampus</taxon>
    </lineage>
</organism>
<dbReference type="AlphaFoldDB" id="A0A3Q2YJD3"/>
<keyword evidence="2" id="KW-1185">Reference proteome</keyword>
<name>A0A3Q2YJD3_HIPCM</name>